<gene>
    <name evidence="3" type="ORF">OTU49_005193</name>
</gene>
<dbReference type="SUPFAM" id="SSF48726">
    <property type="entry name" value="Immunoglobulin"/>
    <property type="match status" value="1"/>
</dbReference>
<evidence type="ECO:0000259" key="2">
    <source>
        <dbReference type="PROSITE" id="PS50835"/>
    </source>
</evidence>
<dbReference type="PROSITE" id="PS50835">
    <property type="entry name" value="IG_LIKE"/>
    <property type="match status" value="1"/>
</dbReference>
<organism evidence="3 4">
    <name type="scientific">Cherax quadricarinatus</name>
    <name type="common">Australian red claw crayfish</name>
    <dbReference type="NCBI Taxonomy" id="27406"/>
    <lineage>
        <taxon>Eukaryota</taxon>
        <taxon>Metazoa</taxon>
        <taxon>Ecdysozoa</taxon>
        <taxon>Arthropoda</taxon>
        <taxon>Crustacea</taxon>
        <taxon>Multicrustacea</taxon>
        <taxon>Malacostraca</taxon>
        <taxon>Eumalacostraca</taxon>
        <taxon>Eucarida</taxon>
        <taxon>Decapoda</taxon>
        <taxon>Pleocyemata</taxon>
        <taxon>Astacidea</taxon>
        <taxon>Parastacoidea</taxon>
        <taxon>Parastacidae</taxon>
        <taxon>Cherax</taxon>
    </lineage>
</organism>
<dbReference type="PANTHER" id="PTHR23278:SF19">
    <property type="entry name" value="OBSCURIN"/>
    <property type="match status" value="1"/>
</dbReference>
<dbReference type="Pfam" id="PF08205">
    <property type="entry name" value="C2-set_2"/>
    <property type="match status" value="1"/>
</dbReference>
<feature type="domain" description="Ig-like" evidence="2">
    <location>
        <begin position="1"/>
        <end position="82"/>
    </location>
</feature>
<sequence>MEGQHTSFRCESTGSRPPATLSWWMDGVMMNAANEQVPVETNVSSTTLRLAPTRHNDGAIVSCRAENPALPGAAVEDIIKLTVHFVPRVELKAGNSQVLAAVKEGDE</sequence>
<dbReference type="InterPro" id="IPR013783">
    <property type="entry name" value="Ig-like_fold"/>
</dbReference>
<comment type="caution">
    <text evidence="3">The sequence shown here is derived from an EMBL/GenBank/DDBJ whole genome shotgun (WGS) entry which is preliminary data.</text>
</comment>
<evidence type="ECO:0000313" key="4">
    <source>
        <dbReference type="Proteomes" id="UP001445076"/>
    </source>
</evidence>
<dbReference type="Gene3D" id="2.60.40.10">
    <property type="entry name" value="Immunoglobulins"/>
    <property type="match status" value="1"/>
</dbReference>
<accession>A0AAW0WUI1</accession>
<dbReference type="InterPro" id="IPR013162">
    <property type="entry name" value="CD80_C2-set"/>
</dbReference>
<evidence type="ECO:0000256" key="1">
    <source>
        <dbReference type="ARBA" id="ARBA00023157"/>
    </source>
</evidence>
<dbReference type="PANTHER" id="PTHR23278">
    <property type="entry name" value="SIDESTEP PROTEIN"/>
    <property type="match status" value="1"/>
</dbReference>
<dbReference type="InterPro" id="IPR007110">
    <property type="entry name" value="Ig-like_dom"/>
</dbReference>
<evidence type="ECO:0000313" key="3">
    <source>
        <dbReference type="EMBL" id="KAK8736033.1"/>
    </source>
</evidence>
<keyword evidence="4" id="KW-1185">Reference proteome</keyword>
<proteinExistence type="predicted"/>
<name>A0AAW0WUI1_CHEQU</name>
<dbReference type="EMBL" id="JARKIK010000045">
    <property type="protein sequence ID" value="KAK8736033.1"/>
    <property type="molecule type" value="Genomic_DNA"/>
</dbReference>
<protein>
    <recommendedName>
        <fullName evidence="2">Ig-like domain-containing protein</fullName>
    </recommendedName>
</protein>
<keyword evidence="1" id="KW-1015">Disulfide bond</keyword>
<feature type="non-terminal residue" evidence="3">
    <location>
        <position position="107"/>
    </location>
</feature>
<dbReference type="Proteomes" id="UP001445076">
    <property type="component" value="Unassembled WGS sequence"/>
</dbReference>
<dbReference type="AlphaFoldDB" id="A0AAW0WUI1"/>
<reference evidence="3 4" key="1">
    <citation type="journal article" date="2024" name="BMC Genomics">
        <title>Genome assembly of redclaw crayfish (Cherax quadricarinatus) provides insights into its immune adaptation and hypoxia tolerance.</title>
        <authorList>
            <person name="Liu Z."/>
            <person name="Zheng J."/>
            <person name="Li H."/>
            <person name="Fang K."/>
            <person name="Wang S."/>
            <person name="He J."/>
            <person name="Zhou D."/>
            <person name="Weng S."/>
            <person name="Chi M."/>
            <person name="Gu Z."/>
            <person name="He J."/>
            <person name="Li F."/>
            <person name="Wang M."/>
        </authorList>
    </citation>
    <scope>NUCLEOTIDE SEQUENCE [LARGE SCALE GENOMIC DNA]</scope>
    <source>
        <strain evidence="3">ZL_2023a</strain>
    </source>
</reference>
<dbReference type="InterPro" id="IPR036179">
    <property type="entry name" value="Ig-like_dom_sf"/>
</dbReference>